<accession>A0A5K7Z2J5</accession>
<keyword evidence="1" id="KW-0812">Transmembrane</keyword>
<protein>
    <submittedName>
        <fullName evidence="2">Membrane protein</fullName>
    </submittedName>
</protein>
<dbReference type="EMBL" id="AP021874">
    <property type="protein sequence ID" value="BBO70887.1"/>
    <property type="molecule type" value="Genomic_DNA"/>
</dbReference>
<dbReference type="AlphaFoldDB" id="A0A5K7Z2J5"/>
<dbReference type="KEGG" id="dalk:DSCA_48170"/>
<organism evidence="2 3">
    <name type="scientific">Desulfosarcina alkanivorans</name>
    <dbReference type="NCBI Taxonomy" id="571177"/>
    <lineage>
        <taxon>Bacteria</taxon>
        <taxon>Pseudomonadati</taxon>
        <taxon>Thermodesulfobacteriota</taxon>
        <taxon>Desulfobacteria</taxon>
        <taxon>Desulfobacterales</taxon>
        <taxon>Desulfosarcinaceae</taxon>
        <taxon>Desulfosarcina</taxon>
    </lineage>
</organism>
<feature type="transmembrane region" description="Helical" evidence="1">
    <location>
        <begin position="47"/>
        <end position="67"/>
    </location>
</feature>
<keyword evidence="1" id="KW-1133">Transmembrane helix</keyword>
<evidence type="ECO:0000313" key="3">
    <source>
        <dbReference type="Proteomes" id="UP000427906"/>
    </source>
</evidence>
<feature type="transmembrane region" description="Helical" evidence="1">
    <location>
        <begin position="113"/>
        <end position="131"/>
    </location>
</feature>
<gene>
    <name evidence="2" type="ORF">DSCA_48170</name>
</gene>
<evidence type="ECO:0000256" key="1">
    <source>
        <dbReference type="SAM" id="Phobius"/>
    </source>
</evidence>
<dbReference type="InterPro" id="IPR018687">
    <property type="entry name" value="DUF2177_membr"/>
</dbReference>
<dbReference type="Proteomes" id="UP000427906">
    <property type="component" value="Chromosome"/>
</dbReference>
<feature type="transmembrane region" description="Helical" evidence="1">
    <location>
        <begin position="7"/>
        <end position="27"/>
    </location>
</feature>
<sequence length="136" mass="15264">MNSMFYIKLYLLTVPVFFLIDILWLGWLGRGFYKKQIGFILSDQVNWPAAIAFYLIYIAGILIFAVVPALEKGLVAKAVLWGALFGFFTYATYDLTNMATIRGWPIAMVAVDILWGTLLCALVATGSFYAGRWLMG</sequence>
<proteinExistence type="predicted"/>
<keyword evidence="3" id="KW-1185">Reference proteome</keyword>
<evidence type="ECO:0000313" key="2">
    <source>
        <dbReference type="EMBL" id="BBO70887.1"/>
    </source>
</evidence>
<dbReference type="OrthoDB" id="166547at2"/>
<name>A0A5K7Z2J5_9BACT</name>
<reference evidence="2 3" key="1">
    <citation type="submission" date="2019-11" db="EMBL/GenBank/DDBJ databases">
        <title>Comparative genomics of hydrocarbon-degrading Desulfosarcina strains.</title>
        <authorList>
            <person name="Watanabe M."/>
            <person name="Kojima H."/>
            <person name="Fukui M."/>
        </authorList>
    </citation>
    <scope>NUCLEOTIDE SEQUENCE [LARGE SCALE GENOMIC DNA]</scope>
    <source>
        <strain evidence="2 3">PL12</strain>
    </source>
</reference>
<keyword evidence="1" id="KW-0472">Membrane</keyword>
<feature type="transmembrane region" description="Helical" evidence="1">
    <location>
        <begin position="74"/>
        <end position="93"/>
    </location>
</feature>
<dbReference type="Pfam" id="PF09945">
    <property type="entry name" value="DUF2177"/>
    <property type="match status" value="1"/>
</dbReference>